<evidence type="ECO:0000256" key="2">
    <source>
        <dbReference type="ARBA" id="ARBA00004251"/>
    </source>
</evidence>
<dbReference type="FunFam" id="2.10.25.10:FF:000109">
    <property type="entry name" value="Notch homolog 4, [Drosophila]"/>
    <property type="match status" value="1"/>
</dbReference>
<feature type="domain" description="EGF-like" evidence="30">
    <location>
        <begin position="706"/>
        <end position="742"/>
    </location>
</feature>
<feature type="domain" description="EGF-like" evidence="30">
    <location>
        <begin position="668"/>
        <end position="704"/>
    </location>
</feature>
<evidence type="ECO:0000259" key="30">
    <source>
        <dbReference type="PROSITE" id="PS50026"/>
    </source>
</evidence>
<keyword evidence="18 26" id="KW-1015">Disulfide bond</keyword>
<keyword evidence="5" id="KW-0217">Developmental protein</keyword>
<dbReference type="GO" id="GO:0009986">
    <property type="term" value="C:cell surface"/>
    <property type="evidence" value="ECO:0007669"/>
    <property type="project" value="TreeGrafter"/>
</dbReference>
<evidence type="ECO:0000256" key="7">
    <source>
        <dbReference type="ARBA" id="ARBA00022536"/>
    </source>
</evidence>
<feature type="disulfide bond" evidence="28">
    <location>
        <begin position="1030"/>
        <end position="1047"/>
    </location>
</feature>
<feature type="domain" description="EGF-like" evidence="30">
    <location>
        <begin position="945"/>
        <end position="981"/>
    </location>
</feature>
<keyword evidence="11" id="KW-0677">Repeat</keyword>
<feature type="disulfide bond" evidence="28">
    <location>
        <begin position="113"/>
        <end position="122"/>
    </location>
</feature>
<dbReference type="FunFam" id="2.10.25.10:FF:000092">
    <property type="entry name" value="Neurogenic locus notch protein 1"/>
    <property type="match status" value="1"/>
</dbReference>
<feature type="domain" description="EGF-like" evidence="30">
    <location>
        <begin position="744"/>
        <end position="780"/>
    </location>
</feature>
<dbReference type="InterPro" id="IPR000152">
    <property type="entry name" value="EGF-type_Asp/Asn_hydroxyl_site"/>
</dbReference>
<feature type="disulfide bond" evidence="28">
    <location>
        <begin position="809"/>
        <end position="818"/>
    </location>
</feature>
<dbReference type="SMART" id="SM00179">
    <property type="entry name" value="EGF_CA"/>
    <property type="match status" value="27"/>
</dbReference>
<dbReference type="EMBL" id="JAIWYP010000007">
    <property type="protein sequence ID" value="KAH3791857.1"/>
    <property type="molecule type" value="Genomic_DNA"/>
</dbReference>
<evidence type="ECO:0000256" key="28">
    <source>
        <dbReference type="PROSITE-ProRule" id="PRU00076"/>
    </source>
</evidence>
<dbReference type="FunFam" id="2.10.25.10:FF:000006">
    <property type="entry name" value="Versican core protein-like isoform 1"/>
    <property type="match status" value="1"/>
</dbReference>
<dbReference type="Pfam" id="PF12661">
    <property type="entry name" value="hEGF"/>
    <property type="match status" value="6"/>
</dbReference>
<feature type="disulfide bond" evidence="28">
    <location>
        <begin position="476"/>
        <end position="486"/>
    </location>
</feature>
<evidence type="ECO:0000256" key="19">
    <source>
        <dbReference type="ARBA" id="ARBA00023159"/>
    </source>
</evidence>
<dbReference type="FunFam" id="3.30.300.320:FF:000001">
    <property type="entry name" value="Neurogenic locus notch 1"/>
    <property type="match status" value="1"/>
</dbReference>
<evidence type="ECO:0000256" key="29">
    <source>
        <dbReference type="SAM" id="MobiDB-lite"/>
    </source>
</evidence>
<feature type="domain" description="EGF-like" evidence="30">
    <location>
        <begin position="319"/>
        <end position="354"/>
    </location>
</feature>
<feature type="domain" description="EGF-like" evidence="30">
    <location>
        <begin position="983"/>
        <end position="1019"/>
    </location>
</feature>
<feature type="compositionally biased region" description="Basic and acidic residues" evidence="29">
    <location>
        <begin position="1540"/>
        <end position="1552"/>
    </location>
</feature>
<feature type="region of interest" description="Disordered" evidence="29">
    <location>
        <begin position="1856"/>
        <end position="1950"/>
    </location>
</feature>
<feature type="disulfide bond" evidence="28">
    <location>
        <begin position="1009"/>
        <end position="1018"/>
    </location>
</feature>
<feature type="compositionally biased region" description="Polar residues" evidence="29">
    <location>
        <begin position="2219"/>
        <end position="2231"/>
    </location>
</feature>
<feature type="compositionally biased region" description="Low complexity" evidence="29">
    <location>
        <begin position="1618"/>
        <end position="1629"/>
    </location>
</feature>
<feature type="disulfide bond" evidence="28">
    <location>
        <begin position="895"/>
        <end position="904"/>
    </location>
</feature>
<dbReference type="PROSITE" id="PS00022">
    <property type="entry name" value="EGF_1"/>
    <property type="match status" value="28"/>
</dbReference>
<keyword evidence="14" id="KW-1133">Transmembrane helix</keyword>
<evidence type="ECO:0000256" key="15">
    <source>
        <dbReference type="ARBA" id="ARBA00023015"/>
    </source>
</evidence>
<feature type="binding site" evidence="25">
    <location>
        <position position="246"/>
    </location>
    <ligand>
        <name>Ca(2+)</name>
        <dbReference type="ChEBI" id="CHEBI:29108"/>
        <label>3</label>
    </ligand>
</feature>
<feature type="domain" description="EGF-like" evidence="30">
    <location>
        <begin position="472"/>
        <end position="507"/>
    </location>
</feature>
<feature type="disulfide bond" evidence="26 28">
    <location>
        <begin position="269"/>
        <end position="278"/>
    </location>
</feature>
<keyword evidence="25" id="KW-0106">Calcium</keyword>
<accession>A0A9D4J188</accession>
<feature type="domain" description="EGF-like" evidence="30">
    <location>
        <begin position="782"/>
        <end position="819"/>
    </location>
</feature>
<protein>
    <recommendedName>
        <fullName evidence="34">Notch</fullName>
    </recommendedName>
</protein>
<dbReference type="SMART" id="SM01339">
    <property type="entry name" value="NODP"/>
    <property type="match status" value="1"/>
</dbReference>
<evidence type="ECO:0000256" key="17">
    <source>
        <dbReference type="ARBA" id="ARBA00023136"/>
    </source>
</evidence>
<feature type="repeat" description="ANK" evidence="27">
    <location>
        <begin position="1659"/>
        <end position="1691"/>
    </location>
</feature>
<feature type="disulfide bond" evidence="28">
    <location>
        <begin position="732"/>
        <end position="741"/>
    </location>
</feature>
<dbReference type="FunFam" id="2.10.25.10:FF:000309">
    <property type="entry name" value="Uncharacterized protein, isoform A"/>
    <property type="match status" value="1"/>
</dbReference>
<dbReference type="Gene3D" id="3.30.300.320">
    <property type="match status" value="1"/>
</dbReference>
<feature type="disulfide bond" evidence="28">
    <location>
        <begin position="933"/>
        <end position="942"/>
    </location>
</feature>
<feature type="region of interest" description="Disordered" evidence="29">
    <location>
        <begin position="2170"/>
        <end position="2231"/>
    </location>
</feature>
<evidence type="ECO:0000256" key="16">
    <source>
        <dbReference type="ARBA" id="ARBA00023043"/>
    </source>
</evidence>
<feature type="domain" description="EGF-like" evidence="30">
    <location>
        <begin position="87"/>
        <end position="123"/>
    </location>
</feature>
<feature type="disulfide bond" evidence="28">
    <location>
        <begin position="460"/>
        <end position="469"/>
    </location>
</feature>
<feature type="disulfide bond" evidence="28">
    <location>
        <begin position="382"/>
        <end position="391"/>
    </location>
</feature>
<feature type="disulfide bond" evidence="26 28">
    <location>
        <begin position="193"/>
        <end position="202"/>
    </location>
</feature>
<gene>
    <name evidence="32" type="ORF">DPMN_145348</name>
</gene>
<dbReference type="InterPro" id="IPR001881">
    <property type="entry name" value="EGF-like_Ca-bd_dom"/>
</dbReference>
<evidence type="ECO:0000256" key="10">
    <source>
        <dbReference type="ARBA" id="ARBA00022729"/>
    </source>
</evidence>
<feature type="compositionally biased region" description="Low complexity" evidence="29">
    <location>
        <begin position="2026"/>
        <end position="2050"/>
    </location>
</feature>
<evidence type="ECO:0000256" key="5">
    <source>
        <dbReference type="ARBA" id="ARBA00022473"/>
    </source>
</evidence>
<evidence type="ECO:0000256" key="21">
    <source>
        <dbReference type="ARBA" id="ARBA00023170"/>
    </source>
</evidence>
<dbReference type="FunFam" id="2.10.25.10:FF:000434">
    <property type="entry name" value="Predicted protein"/>
    <property type="match status" value="1"/>
</dbReference>
<dbReference type="InterPro" id="IPR024600">
    <property type="entry name" value="Notch_C"/>
</dbReference>
<feature type="disulfide bond" evidence="26">
    <location>
        <begin position="169"/>
        <end position="182"/>
    </location>
</feature>
<feature type="disulfide bond" evidence="26">
    <location>
        <begin position="209"/>
        <end position="220"/>
    </location>
</feature>
<dbReference type="CDD" id="cd00054">
    <property type="entry name" value="EGF_CA"/>
    <property type="match status" value="26"/>
</dbReference>
<dbReference type="GO" id="GO:0007219">
    <property type="term" value="P:Notch signaling pathway"/>
    <property type="evidence" value="ECO:0007669"/>
    <property type="project" value="UniProtKB-KW"/>
</dbReference>
<dbReference type="FunFam" id="2.10.25.10:FF:000080">
    <property type="entry name" value="Neurogenic locus notch 1"/>
    <property type="match status" value="1"/>
</dbReference>
<feature type="disulfide bond" evidence="28">
    <location>
        <begin position="656"/>
        <end position="665"/>
    </location>
</feature>
<feature type="compositionally biased region" description="Low complexity" evidence="29">
    <location>
        <begin position="2184"/>
        <end position="2198"/>
    </location>
</feature>
<feature type="disulfide bond" evidence="28">
    <location>
        <begin position="535"/>
        <end position="544"/>
    </location>
</feature>
<keyword evidence="23" id="KW-0539">Nucleus</keyword>
<feature type="disulfide bond" evidence="28">
    <location>
        <begin position="75"/>
        <end position="84"/>
    </location>
</feature>
<dbReference type="Pfam" id="PF00066">
    <property type="entry name" value="Notch"/>
    <property type="match status" value="3"/>
</dbReference>
<dbReference type="FunFam" id="2.10.25.10:FF:000279">
    <property type="entry name" value="Neurogenic locus notch 1"/>
    <property type="match status" value="1"/>
</dbReference>
<feature type="domain" description="EGF-like" evidence="30">
    <location>
        <begin position="9"/>
        <end position="45"/>
    </location>
</feature>
<feature type="domain" description="EGF-like" evidence="30">
    <location>
        <begin position="821"/>
        <end position="857"/>
    </location>
</feature>
<dbReference type="Pfam" id="PF07645">
    <property type="entry name" value="EGF_CA"/>
    <property type="match status" value="3"/>
</dbReference>
<feature type="repeat" description="ANK" evidence="27">
    <location>
        <begin position="1726"/>
        <end position="1758"/>
    </location>
</feature>
<evidence type="ECO:0000256" key="3">
    <source>
        <dbReference type="ARBA" id="ARBA00005847"/>
    </source>
</evidence>
<dbReference type="Pfam" id="PF00008">
    <property type="entry name" value="EGF"/>
    <property type="match status" value="14"/>
</dbReference>
<dbReference type="GO" id="GO:0042063">
    <property type="term" value="P:gliogenesis"/>
    <property type="evidence" value="ECO:0007669"/>
    <property type="project" value="UniProtKB-ARBA"/>
</dbReference>
<feature type="domain" description="EGF-like" evidence="30">
    <location>
        <begin position="868"/>
        <end position="905"/>
    </location>
</feature>
<keyword evidence="20" id="KW-0804">Transcription</keyword>
<dbReference type="FunFam" id="2.10.25.10:FF:000060">
    <property type="entry name" value="Neurogenic locus notch protein 1"/>
    <property type="match status" value="1"/>
</dbReference>
<feature type="domain" description="EGF-like" evidence="30">
    <location>
        <begin position="281"/>
        <end position="317"/>
    </location>
</feature>
<feature type="domain" description="EGF-like" evidence="30">
    <location>
        <begin position="356"/>
        <end position="392"/>
    </location>
</feature>
<feature type="domain" description="LNR" evidence="31">
    <location>
        <begin position="1280"/>
        <end position="1318"/>
    </location>
</feature>
<dbReference type="PROSITE" id="PS50258">
    <property type="entry name" value="LNR"/>
    <property type="match status" value="3"/>
</dbReference>
<feature type="disulfide bond" evidence="28">
    <location>
        <begin position="1164"/>
        <end position="1173"/>
    </location>
</feature>
<dbReference type="PRINTS" id="PR01983">
    <property type="entry name" value="NOTCH"/>
</dbReference>
<evidence type="ECO:0000259" key="31">
    <source>
        <dbReference type="PROSITE" id="PS50258"/>
    </source>
</evidence>
<dbReference type="SUPFAM" id="SSF48403">
    <property type="entry name" value="Ankyrin repeat"/>
    <property type="match status" value="1"/>
</dbReference>
<dbReference type="PRINTS" id="PR01452">
    <property type="entry name" value="LNOTCHREPEAT"/>
</dbReference>
<dbReference type="SMART" id="SM00004">
    <property type="entry name" value="NL"/>
    <property type="match status" value="3"/>
</dbReference>
<dbReference type="FunFam" id="2.10.25.10:FF:000784">
    <property type="entry name" value="Uncharacterized protein"/>
    <property type="match status" value="1"/>
</dbReference>
<dbReference type="Gene3D" id="2.10.25.10">
    <property type="entry name" value="Laminin"/>
    <property type="match status" value="29"/>
</dbReference>
<comment type="function">
    <text evidence="24">Forms the apical lamina, a component of the extracellular matrix.</text>
</comment>
<feature type="repeat" description="ANK" evidence="27">
    <location>
        <begin position="1759"/>
        <end position="1791"/>
    </location>
</feature>
<feature type="domain" description="EGF-like" evidence="30">
    <location>
        <begin position="243"/>
        <end position="279"/>
    </location>
</feature>
<evidence type="ECO:0000256" key="23">
    <source>
        <dbReference type="ARBA" id="ARBA00023242"/>
    </source>
</evidence>
<dbReference type="SMART" id="SM00181">
    <property type="entry name" value="EGF"/>
    <property type="match status" value="30"/>
</dbReference>
<feature type="region of interest" description="Disordered" evidence="29">
    <location>
        <begin position="1495"/>
        <end position="1564"/>
    </location>
</feature>
<feature type="domain" description="LNR" evidence="31">
    <location>
        <begin position="1241"/>
        <end position="1279"/>
    </location>
</feature>
<feature type="disulfide bond" evidence="28">
    <location>
        <begin position="847"/>
        <end position="856"/>
    </location>
</feature>
<keyword evidence="22" id="KW-0325">Glycoprotein</keyword>
<feature type="domain" description="EGF-like" evidence="30">
    <location>
        <begin position="1138"/>
        <end position="1174"/>
    </location>
</feature>
<feature type="disulfide bond" evidence="26 28">
    <location>
        <begin position="231"/>
        <end position="240"/>
    </location>
</feature>
<feature type="compositionally biased region" description="Basic residues" evidence="29">
    <location>
        <begin position="1873"/>
        <end position="1886"/>
    </location>
</feature>
<dbReference type="GO" id="GO:0005886">
    <property type="term" value="C:plasma membrane"/>
    <property type="evidence" value="ECO:0007669"/>
    <property type="project" value="UniProtKB-SubCell"/>
</dbReference>
<feature type="domain" description="EGF-like" evidence="30">
    <location>
        <begin position="634"/>
        <end position="666"/>
    </location>
</feature>
<keyword evidence="17" id="KW-0472">Membrane</keyword>
<keyword evidence="9" id="KW-0812">Transmembrane</keyword>
<evidence type="ECO:0000256" key="1">
    <source>
        <dbReference type="ARBA" id="ARBA00004123"/>
    </source>
</evidence>
<dbReference type="FunFam" id="2.10.25.10:FF:000031">
    <property type="entry name" value="neurogenic locus notch homolog protein 3"/>
    <property type="match status" value="2"/>
</dbReference>
<feature type="disulfide bond" evidence="28">
    <location>
        <begin position="1087"/>
        <end position="1096"/>
    </location>
</feature>
<feature type="domain" description="EGF-like" evidence="30">
    <location>
        <begin position="1021"/>
        <end position="1059"/>
    </location>
</feature>
<feature type="domain" description="EGF-like" evidence="30">
    <location>
        <begin position="431"/>
        <end position="470"/>
    </location>
</feature>
<dbReference type="Pfam" id="PF12796">
    <property type="entry name" value="Ank_2"/>
    <property type="match status" value="2"/>
</dbReference>
<feature type="binding site" evidence="25">
    <location>
        <position position="205"/>
    </location>
    <ligand>
        <name>Ca(2+)</name>
        <dbReference type="ChEBI" id="CHEBI:29108"/>
        <label>2</label>
    </ligand>
</feature>
<feature type="compositionally biased region" description="Basic and acidic residues" evidence="29">
    <location>
        <begin position="1510"/>
        <end position="1531"/>
    </location>
</feature>
<feature type="disulfide bond" evidence="28">
    <location>
        <begin position="1049"/>
        <end position="1058"/>
    </location>
</feature>
<feature type="domain" description="EGF-like" evidence="30">
    <location>
        <begin position="205"/>
        <end position="241"/>
    </location>
</feature>
<keyword evidence="7 28" id="KW-0245">EGF-like domain</keyword>
<reference evidence="32" key="2">
    <citation type="submission" date="2020-11" db="EMBL/GenBank/DDBJ databases">
        <authorList>
            <person name="McCartney M.A."/>
            <person name="Auch B."/>
            <person name="Kono T."/>
            <person name="Mallez S."/>
            <person name="Becker A."/>
            <person name="Gohl D.M."/>
            <person name="Silverstein K.A.T."/>
            <person name="Koren S."/>
            <person name="Bechman K.B."/>
            <person name="Herman A."/>
            <person name="Abrahante J.E."/>
            <person name="Garbe J."/>
        </authorList>
    </citation>
    <scope>NUCLEOTIDE SEQUENCE</scope>
    <source>
        <strain evidence="32">Duluth1</strain>
        <tissue evidence="32">Whole animal</tissue>
    </source>
</reference>
<keyword evidence="10" id="KW-0732">Signal</keyword>
<feature type="disulfide bond" evidence="28">
    <location>
        <begin position="572"/>
        <end position="581"/>
    </location>
</feature>
<feature type="disulfide bond" evidence="28">
    <location>
        <begin position="323"/>
        <end position="333"/>
    </location>
</feature>
<dbReference type="Gene3D" id="3.30.70.3310">
    <property type="match status" value="1"/>
</dbReference>
<feature type="domain" description="EGF-like" evidence="30">
    <location>
        <begin position="1061"/>
        <end position="1097"/>
    </location>
</feature>
<dbReference type="FunFam" id="2.10.25.10:FF:000004">
    <property type="entry name" value="Neurogenic locus notch 1"/>
    <property type="match status" value="4"/>
</dbReference>
<feature type="binding site" evidence="25">
    <location>
        <position position="185"/>
    </location>
    <ligand>
        <name>Ca(2+)</name>
        <dbReference type="ChEBI" id="CHEBI:29108"/>
        <label>1</label>
    </ligand>
</feature>
<evidence type="ECO:0000256" key="26">
    <source>
        <dbReference type="PIRSR" id="PIRSR002279-2"/>
    </source>
</evidence>
<organism evidence="32 33">
    <name type="scientific">Dreissena polymorpha</name>
    <name type="common">Zebra mussel</name>
    <name type="synonym">Mytilus polymorpha</name>
    <dbReference type="NCBI Taxonomy" id="45954"/>
    <lineage>
        <taxon>Eukaryota</taxon>
        <taxon>Metazoa</taxon>
        <taxon>Spiralia</taxon>
        <taxon>Lophotrochozoa</taxon>
        <taxon>Mollusca</taxon>
        <taxon>Bivalvia</taxon>
        <taxon>Autobranchia</taxon>
        <taxon>Heteroconchia</taxon>
        <taxon>Euheterodonta</taxon>
        <taxon>Imparidentia</taxon>
        <taxon>Neoheterodontei</taxon>
        <taxon>Myida</taxon>
        <taxon>Dreissenoidea</taxon>
        <taxon>Dreissenidae</taxon>
        <taxon>Dreissena</taxon>
    </lineage>
</organism>
<evidence type="ECO:0000256" key="18">
    <source>
        <dbReference type="ARBA" id="ARBA00023157"/>
    </source>
</evidence>
<evidence type="ECO:0000256" key="25">
    <source>
        <dbReference type="PIRSR" id="PIRSR002279-1"/>
    </source>
</evidence>
<dbReference type="GO" id="GO:0003008">
    <property type="term" value="P:system process"/>
    <property type="evidence" value="ECO:0007669"/>
    <property type="project" value="UniProtKB-ARBA"/>
</dbReference>
<feature type="domain" description="EGF-like" evidence="30">
    <location>
        <begin position="165"/>
        <end position="203"/>
    </location>
</feature>
<feature type="disulfide bond" evidence="28">
    <location>
        <begin position="551"/>
        <end position="561"/>
    </location>
</feature>
<dbReference type="GO" id="GO:0005634">
    <property type="term" value="C:nucleus"/>
    <property type="evidence" value="ECO:0007669"/>
    <property type="project" value="UniProtKB-SubCell"/>
</dbReference>
<feature type="domain" description="EGF-like" evidence="30">
    <location>
        <begin position="509"/>
        <end position="545"/>
    </location>
</feature>
<dbReference type="Pfam" id="PF07684">
    <property type="entry name" value="NODP"/>
    <property type="match status" value="1"/>
</dbReference>
<keyword evidence="16 27" id="KW-0040">ANK repeat</keyword>
<feature type="domain" description="EGF-like" evidence="30">
    <location>
        <begin position="584"/>
        <end position="623"/>
    </location>
</feature>
<dbReference type="InterPro" id="IPR002110">
    <property type="entry name" value="Ankyrin_rpt"/>
</dbReference>
<feature type="domain" description="EGF-like" evidence="30">
    <location>
        <begin position="547"/>
        <end position="582"/>
    </location>
</feature>
<feature type="domain" description="EGF-like" evidence="30">
    <location>
        <begin position="394"/>
        <end position="429"/>
    </location>
</feature>
<feature type="disulfide bond" evidence="28">
    <location>
        <begin position="971"/>
        <end position="980"/>
    </location>
</feature>
<proteinExistence type="inferred from homology"/>
<comment type="subcellular location">
    <subcellularLocation>
        <location evidence="2">Cell membrane</location>
        <topology evidence="2">Single-pass type I membrane protein</topology>
    </subcellularLocation>
    <subcellularLocation>
        <location evidence="1">Nucleus</location>
    </subcellularLocation>
</comment>
<feature type="disulfide bond" evidence="26">
    <location>
        <begin position="176"/>
        <end position="191"/>
    </location>
</feature>
<dbReference type="Pfam" id="PF06816">
    <property type="entry name" value="NOD"/>
    <property type="match status" value="1"/>
</dbReference>
<keyword evidence="19" id="KW-0010">Activator</keyword>
<dbReference type="SMART" id="SM01334">
    <property type="entry name" value="DUF3454"/>
    <property type="match status" value="1"/>
</dbReference>
<evidence type="ECO:0000256" key="9">
    <source>
        <dbReference type="ARBA" id="ARBA00022692"/>
    </source>
</evidence>
<feature type="disulfide bond" evidence="26">
    <location>
        <begin position="214"/>
        <end position="229"/>
    </location>
</feature>
<comment type="similarity">
    <text evidence="3">Belongs to the NOTCH family.</text>
</comment>
<feature type="compositionally biased region" description="Polar residues" evidence="29">
    <location>
        <begin position="1920"/>
        <end position="1932"/>
    </location>
</feature>
<feature type="disulfide bond" evidence="28">
    <location>
        <begin position="344"/>
        <end position="353"/>
    </location>
</feature>
<evidence type="ECO:0000256" key="13">
    <source>
        <dbReference type="ARBA" id="ARBA00022976"/>
    </source>
</evidence>
<evidence type="ECO:0000256" key="11">
    <source>
        <dbReference type="ARBA" id="ARBA00022737"/>
    </source>
</evidence>
<feature type="region of interest" description="Disordered" evidence="29">
    <location>
        <begin position="1609"/>
        <end position="1638"/>
    </location>
</feature>
<dbReference type="InterPro" id="IPR036770">
    <property type="entry name" value="Ankyrin_rpt-contain_sf"/>
</dbReference>
<dbReference type="InterPro" id="IPR000742">
    <property type="entry name" value="EGF"/>
</dbReference>
<feature type="disulfide bond" evidence="28">
    <location>
        <begin position="35"/>
        <end position="44"/>
    </location>
</feature>
<dbReference type="GO" id="GO:0005509">
    <property type="term" value="F:calcium ion binding"/>
    <property type="evidence" value="ECO:0007669"/>
    <property type="project" value="InterPro"/>
</dbReference>
<evidence type="ECO:0000256" key="24">
    <source>
        <dbReference type="ARBA" id="ARBA00055075"/>
    </source>
</evidence>
<dbReference type="PROSITE" id="PS50088">
    <property type="entry name" value="ANK_REPEAT"/>
    <property type="match status" value="4"/>
</dbReference>
<evidence type="ECO:0000256" key="20">
    <source>
        <dbReference type="ARBA" id="ARBA00023163"/>
    </source>
</evidence>
<feature type="disulfide bond" evidence="28">
    <location>
        <begin position="694"/>
        <end position="703"/>
    </location>
</feature>
<dbReference type="GO" id="GO:0045944">
    <property type="term" value="P:positive regulation of transcription by RNA polymerase II"/>
    <property type="evidence" value="ECO:0007669"/>
    <property type="project" value="UniProtKB-ARBA"/>
</dbReference>
<sequence length="2231" mass="243565">FRGMNCEQNVDDCQGHKCQTGSTCIDGVGNYTCRCPPTFTGRFCDIDVDECKQTSNICKNGGTCQNMVGSFICVCVNGWNGTYCQNNIDDCQNNPCYNGGTCLDHVGYYKCMCPIGKTGLRCHLEDACVSQPCKGNSSVCSTSPLDGNPICTCGPGWSGRDCSQDVNECDTATVVCDHGSTCVNTQGSFRCDCAPGFTGPRCSVDIKECDSNPCVNAGTCIDDVARFRCICLSGYTGIMCEQEIDECASRPCQNNGICKDMVNQYVCECQPGFNGRNCESEINQCVSATCKNGATCVNLRDSYMCSCVTGFTGRLCETNINDCINVTCNNGTCIDQIGYYECKCVTGYAGFHCENEIDECLSSPCQNGGTCLDGVGFYQCRCLKGTNGHQCEFNYNDCNSNPCVNGRCTDLISNYKCDCNAGYTGVHCETNINECEQSNKNPCFNGGTCIDQVNGFTCKCPSGFYDDLCLSNVNYCASNPCRNGLCKDHMSTYTCECEFGYTGRNCDLMINYCQNNPCQHGGICTSYKGHYVCTCMPGYTGTKCDVNIQECSSHPCIFGECHDLINDYRCVCEAQYTGKNCETQMKPCMPNKCQNNAQCIPQNNYTDYTCNCSGLGFQGRNCEIDVNECASCAQGTSCPCKFGTCRNTHGSYECVCSPGYEGRHCDSNHDDCFPNMCQNGATCEDRTGAYVCKCPSGFNGTRCEYDIDECLSAPCQNGAQCRDYANSYTCTCPLGFSGRNCEHNDDDCTNTTCLNRGQCIDGVNTYRCRCQTGYTGANCEHRVNPCDANHCMNGATCVNTDNGRSYCQCLVGFQGQQCEEFVDYCSMNVCMNGATCSQIANQYRCDCTPEYMGRVCDVRNVTCSIAAQLRNTSIQQLCNGRGTCYNEQSAHRCVCSSGYLGSYCEKQVDHCTNQPCQHGGTCRNSGGTYYCQCMQGYTGTNCEQNVNDCAQQPCANGGTCFDLLNDFICSCPSGTTGLLCENNQDDCKQNPCFNNGTCVDKVGGFLCQCPAGYVGQKCEGDINECLSNPCSPSGYLSCEQLLNDYKCNCKLGFTGRQCMTRINFCQASPCQNMASCQNNETGPICLCPPGFTGEFCERISTICDQVMCQNGGRCELKSETLFTCMCSYGWSGPYCETNVNECSSNPCLNFGQCLDRNGYFECLCPMYYTGIRCEVYSSSATPGIGKPIQATTNPPTIPVLCSQLGCESKANNGKCDPECNIPQCNYDNFECATGNRPWGNCKTDGVLCWNVFNDSKCDPQCDNEACLFDGFDCIRSIGECNPIYDRYCTEVYGNGVCEKGCNTAACNWDGLDCSKEPERLVFGTLVIVVGVPPQDFLNMSKEFLRKLGHLLRAVVMIKLDGNGNKMVYPWTKEGGQGGRRRRAGDVQGTIIHLIIDIQPCLTEGFHECFDTAQSAAEFIVAALQNRWTTPLPVVSVSGDAPPGTQTDPPKTSLSTPLVITIAIAAVIILSLVIVLVISRKRVRGITWFPEGWFSRGSEASSSSRMSSKRHGPDGGEEMKNISKGSIDKVDNNDNMTVDDWEPHPAKRIKMEQQGESTTDDSDTRQWTTQHLEAANVLTPPSGDELNSKDVDVRGPDGFTPLMLAAIRGMGPDAGLDNESSGSGATSSTGDSEESDEKSPEIIRSLLMQGAAINAQTDRTGETSLHLAARYARADAAKALLDAGADSNAQDASGRTPLHTAVAADAQGVFQILLRNRLTNLNARTHDGTTPLILAARLAIEGMVEELINAEADINAMDDNGKTALHWAAAVNNAEATLILLQHGANRDAQNQKDETPLFLAAKEGSYETAKILLDHYANREIADHMDRLPRDVAAERLHNDILHMLEEYRIPSPGGMQLHNGLATSPNGLHALLHPHKSKNKQRRNKNNGQMKDSHSSYSPDGGKNVRKTKSKKKSGGSQRVGTNGEVSSIGTLSPGDLMESPNGYEMTSPTYDNVIGQGNMLGLHHSQLNCIDDIRVSCSQITNRMDDHCVMSNHYKKPDSMLEAQRHMEMLQSSDWLQNQQHQVSMSPMTMTSSIPTPPSSNSSHSSSMGMDGKHSPMKGGKQLPTSPPHYLAMQQLSQRNRPQKSPHQHHMDAYTYDQHLQQQQQHHHQQAMLDSSRHHNMQTFMLYDIHQQKVSTPIQIQHMQPYPTPPSQHSYLGTDSTSPQQGMNGIPENILTPSPDCPGDSPGHWSSSSPHSAHSDWSEGISSPVPPIGSQPMKRQQMTNDAIFI</sequence>
<feature type="region of interest" description="Disordered" evidence="29">
    <location>
        <begin position="2026"/>
        <end position="2070"/>
    </location>
</feature>
<dbReference type="PROSITE" id="PS01186">
    <property type="entry name" value="EGF_2"/>
    <property type="match status" value="22"/>
</dbReference>
<reference evidence="32" key="1">
    <citation type="journal article" date="2019" name="bioRxiv">
        <title>The Genome of the Zebra Mussel, Dreissena polymorpha: A Resource for Invasive Species Research.</title>
        <authorList>
            <person name="McCartney M.A."/>
            <person name="Auch B."/>
            <person name="Kono T."/>
            <person name="Mallez S."/>
            <person name="Zhang Y."/>
            <person name="Obille A."/>
            <person name="Becker A."/>
            <person name="Abrahante J.E."/>
            <person name="Garbe J."/>
            <person name="Badalamenti J.P."/>
            <person name="Herman A."/>
            <person name="Mangelson H."/>
            <person name="Liachko I."/>
            <person name="Sullivan S."/>
            <person name="Sone E.D."/>
            <person name="Koren S."/>
            <person name="Silverstein K.A.T."/>
            <person name="Beckman K.B."/>
            <person name="Gohl D.M."/>
        </authorList>
    </citation>
    <scope>NUCLEOTIDE SEQUENCE</scope>
    <source>
        <strain evidence="32">Duluth1</strain>
        <tissue evidence="32">Whole animal</tissue>
    </source>
</reference>
<feature type="disulfide bond" evidence="28">
    <location>
        <begin position="593"/>
        <end position="610"/>
    </location>
</feature>
<dbReference type="PRINTS" id="PR00010">
    <property type="entry name" value="EGFBLOOD"/>
</dbReference>
<dbReference type="InterPro" id="IPR018097">
    <property type="entry name" value="EGF_Ca-bd_CS"/>
</dbReference>
<keyword evidence="15" id="KW-0805">Transcription regulation</keyword>
<feature type="disulfide bond" evidence="28">
    <location>
        <begin position="398"/>
        <end position="408"/>
    </location>
</feature>
<feature type="disulfide bond" evidence="28">
    <location>
        <begin position="1126"/>
        <end position="1135"/>
    </location>
</feature>
<feature type="binding site" evidence="25">
    <location>
        <position position="208"/>
    </location>
    <ligand>
        <name>Ca(2+)</name>
        <dbReference type="ChEBI" id="CHEBI:29108"/>
        <label>2</label>
    </ligand>
</feature>
<feature type="repeat" description="ANK" evidence="27">
    <location>
        <begin position="1792"/>
        <end position="1824"/>
    </location>
</feature>
<dbReference type="InterPro" id="IPR008297">
    <property type="entry name" value="Notch"/>
</dbReference>
<evidence type="ECO:0000256" key="22">
    <source>
        <dbReference type="ARBA" id="ARBA00023180"/>
    </source>
</evidence>
<feature type="disulfide bond" evidence="28">
    <location>
        <begin position="770"/>
        <end position="779"/>
    </location>
</feature>
<evidence type="ECO:0000256" key="14">
    <source>
        <dbReference type="ARBA" id="ARBA00022989"/>
    </source>
</evidence>
<dbReference type="InterPro" id="IPR011656">
    <property type="entry name" value="Notch_NODP_dom"/>
</dbReference>
<comment type="caution">
    <text evidence="32">The sequence shown here is derived from an EMBL/GenBank/DDBJ whole genome shotgun (WGS) entry which is preliminary data.</text>
</comment>
<feature type="domain" description="LNR" evidence="31">
    <location>
        <begin position="1201"/>
        <end position="1240"/>
    </location>
</feature>
<dbReference type="GO" id="GO:0043235">
    <property type="term" value="C:receptor complex"/>
    <property type="evidence" value="ECO:0007669"/>
    <property type="project" value="TreeGrafter"/>
</dbReference>
<feature type="disulfide bond" evidence="26">
    <location>
        <begin position="252"/>
        <end position="267"/>
    </location>
</feature>
<dbReference type="SUPFAM" id="SSF57196">
    <property type="entry name" value="EGF/Laminin"/>
    <property type="match status" value="14"/>
</dbReference>
<dbReference type="Gene3D" id="1.25.40.20">
    <property type="entry name" value="Ankyrin repeat-containing domain"/>
    <property type="match status" value="1"/>
</dbReference>
<dbReference type="SUPFAM" id="SSF90193">
    <property type="entry name" value="Notch domain"/>
    <property type="match status" value="3"/>
</dbReference>
<evidence type="ECO:0000313" key="32">
    <source>
        <dbReference type="EMBL" id="KAH3791857.1"/>
    </source>
</evidence>
<feature type="domain" description="EGF-like" evidence="30">
    <location>
        <begin position="1099"/>
        <end position="1136"/>
    </location>
</feature>
<feature type="binding site" evidence="25">
    <location>
        <position position="188"/>
    </location>
    <ligand>
        <name>Ca(2+)</name>
        <dbReference type="ChEBI" id="CHEBI:29108"/>
        <label>1</label>
    </ligand>
</feature>
<dbReference type="PROSITE" id="PS01187">
    <property type="entry name" value="EGF_CA"/>
    <property type="match status" value="8"/>
</dbReference>
<feature type="non-terminal residue" evidence="32">
    <location>
        <position position="2231"/>
    </location>
</feature>
<dbReference type="FunFam" id="2.10.25.10:FF:000472">
    <property type="entry name" value="Uncharacterized protein, isoform A"/>
    <property type="match status" value="2"/>
</dbReference>
<dbReference type="InterPro" id="IPR049883">
    <property type="entry name" value="NOTCH1_EGF-like"/>
</dbReference>
<feature type="disulfide bond" evidence="28">
    <location>
        <begin position="153"/>
        <end position="162"/>
    </location>
</feature>
<keyword evidence="12" id="KW-0221">Differentiation</keyword>
<comment type="subunit">
    <text evidence="4">Homotetramer.</text>
</comment>
<dbReference type="Proteomes" id="UP000828390">
    <property type="component" value="Unassembled WGS sequence"/>
</dbReference>
<feature type="domain" description="EGF-like" evidence="30">
    <location>
        <begin position="47"/>
        <end position="85"/>
    </location>
</feature>
<dbReference type="PANTHER" id="PTHR45836">
    <property type="entry name" value="SLIT HOMOLOG"/>
    <property type="match status" value="1"/>
</dbReference>
<evidence type="ECO:0000256" key="27">
    <source>
        <dbReference type="PROSITE-ProRule" id="PRU00023"/>
    </source>
</evidence>
<dbReference type="GO" id="GO:0007411">
    <property type="term" value="P:axon guidance"/>
    <property type="evidence" value="ECO:0007669"/>
    <property type="project" value="TreeGrafter"/>
</dbReference>
<dbReference type="PIRSF" id="PIRSF002279">
    <property type="entry name" value="Notch"/>
    <property type="match status" value="1"/>
</dbReference>
<evidence type="ECO:0000313" key="33">
    <source>
        <dbReference type="Proteomes" id="UP000828390"/>
    </source>
</evidence>
<dbReference type="FunFam" id="2.10.25.10:FF:000125">
    <property type="entry name" value="Neurogenic locus notch protein-like"/>
    <property type="match status" value="1"/>
</dbReference>
<keyword evidence="25" id="KW-0479">Metal-binding</keyword>
<comment type="caution">
    <text evidence="28">Lacks conserved residue(s) required for the propagation of feature annotation.</text>
</comment>
<dbReference type="PROSITE" id="PS50297">
    <property type="entry name" value="ANK_REP_REGION"/>
    <property type="match status" value="4"/>
</dbReference>
<dbReference type="InterPro" id="IPR000800">
    <property type="entry name" value="Notch_dom"/>
</dbReference>
<dbReference type="PANTHER" id="PTHR45836:SF23">
    <property type="entry name" value="NEUROGENIC LOCUS NOTCH HOMOLOG PROTEIN 1"/>
    <property type="match status" value="1"/>
</dbReference>
<feature type="disulfide bond" evidence="28">
    <location>
        <begin position="419"/>
        <end position="428"/>
    </location>
</feature>
<feature type="compositionally biased region" description="Low complexity" evidence="29">
    <location>
        <begin position="1495"/>
        <end position="1505"/>
    </location>
</feature>
<feature type="disulfide bond" evidence="28">
    <location>
        <begin position="497"/>
        <end position="506"/>
    </location>
</feature>
<feature type="binding site" evidence="25">
    <location>
        <position position="260"/>
    </location>
    <ligand>
        <name>Ca(2+)</name>
        <dbReference type="ChEBI" id="CHEBI:29108"/>
        <label>3</label>
    </ligand>
</feature>
<dbReference type="SMART" id="SM01338">
    <property type="entry name" value="NOD"/>
    <property type="match status" value="1"/>
</dbReference>
<feature type="disulfide bond" evidence="26">
    <location>
        <begin position="247"/>
        <end position="258"/>
    </location>
</feature>
<evidence type="ECO:0000256" key="6">
    <source>
        <dbReference type="ARBA" id="ARBA00022475"/>
    </source>
</evidence>
<dbReference type="FunFam" id="2.10.25.10:FF:000122">
    <property type="entry name" value="Protein crumbs homolog 2"/>
    <property type="match status" value="1"/>
</dbReference>
<evidence type="ECO:0000256" key="4">
    <source>
        <dbReference type="ARBA" id="ARBA00011881"/>
    </source>
</evidence>
<dbReference type="GO" id="GO:0050793">
    <property type="term" value="P:regulation of developmental process"/>
    <property type="evidence" value="ECO:0007669"/>
    <property type="project" value="InterPro"/>
</dbReference>
<evidence type="ECO:0000256" key="12">
    <source>
        <dbReference type="ARBA" id="ARBA00022782"/>
    </source>
</evidence>
<dbReference type="SMART" id="SM00248">
    <property type="entry name" value="ANK"/>
    <property type="match status" value="6"/>
</dbReference>
<evidence type="ECO:0000256" key="8">
    <source>
        <dbReference type="ARBA" id="ARBA00022553"/>
    </source>
</evidence>
<dbReference type="FunFam" id="2.10.25.10:FF:000146">
    <property type="entry name" value="Putative neurogenic locus notch"/>
    <property type="match status" value="1"/>
</dbReference>
<keyword evidence="13" id="KW-0914">Notch signaling pathway</keyword>
<evidence type="ECO:0008006" key="34">
    <source>
        <dbReference type="Google" id="ProtNLM"/>
    </source>
</evidence>
<keyword evidence="21" id="KW-0675">Receptor</keyword>
<dbReference type="FunFam" id="2.10.25.10:FF:000230">
    <property type="entry name" value="Delta-like protein"/>
    <property type="match status" value="1"/>
</dbReference>
<feature type="domain" description="EGF-like" evidence="30">
    <location>
        <begin position="124"/>
        <end position="163"/>
    </location>
</feature>
<dbReference type="InterPro" id="IPR051355">
    <property type="entry name" value="Notch/Slit_guidance"/>
</dbReference>
<dbReference type="GO" id="GO:0051240">
    <property type="term" value="P:positive regulation of multicellular organismal process"/>
    <property type="evidence" value="ECO:0007669"/>
    <property type="project" value="UniProtKB-ARBA"/>
</dbReference>
<feature type="compositionally biased region" description="Basic residues" evidence="29">
    <location>
        <begin position="1905"/>
        <end position="1915"/>
    </location>
</feature>
<keyword evidence="8" id="KW-0597">Phosphoprotein</keyword>
<dbReference type="InterPro" id="IPR035993">
    <property type="entry name" value="Notch-like_dom_sf"/>
</dbReference>
<name>A0A9D4J188_DREPO</name>
<dbReference type="PROSITE" id="PS50026">
    <property type="entry name" value="EGF_3"/>
    <property type="match status" value="30"/>
</dbReference>
<dbReference type="InterPro" id="IPR009030">
    <property type="entry name" value="Growth_fac_rcpt_cys_sf"/>
</dbReference>
<keyword evidence="33" id="KW-1185">Reference proteome</keyword>
<dbReference type="SUPFAM" id="SSF57184">
    <property type="entry name" value="Growth factor receptor domain"/>
    <property type="match status" value="5"/>
</dbReference>
<feature type="domain" description="EGF-like" evidence="30">
    <location>
        <begin position="907"/>
        <end position="943"/>
    </location>
</feature>
<feature type="disulfide bond" evidence="28">
    <location>
        <begin position="307"/>
        <end position="316"/>
    </location>
</feature>
<keyword evidence="6" id="KW-1003">Cell membrane</keyword>
<dbReference type="InterPro" id="IPR013032">
    <property type="entry name" value="EGF-like_CS"/>
</dbReference>
<dbReference type="InterPro" id="IPR010660">
    <property type="entry name" value="Notch_NOD_dom"/>
</dbReference>
<feature type="binding site" evidence="25">
    <location>
        <position position="222"/>
    </location>
    <ligand>
        <name>Ca(2+)</name>
        <dbReference type="ChEBI" id="CHEBI:29108"/>
        <label>2</label>
    </ligand>
</feature>
<dbReference type="PROSITE" id="PS00010">
    <property type="entry name" value="ASX_HYDROXYL"/>
    <property type="match status" value="21"/>
</dbReference>